<gene>
    <name evidence="2" type="ORF">VA603_04380</name>
</gene>
<keyword evidence="1" id="KW-0732">Signal</keyword>
<name>A0ABU5V0D2_9GAMM</name>
<organism evidence="2 3">
    <name type="scientific">Stenotrophomonas capsici</name>
    <dbReference type="NCBI Taxonomy" id="3110230"/>
    <lineage>
        <taxon>Bacteria</taxon>
        <taxon>Pseudomonadati</taxon>
        <taxon>Pseudomonadota</taxon>
        <taxon>Gammaproteobacteria</taxon>
        <taxon>Lysobacterales</taxon>
        <taxon>Lysobacteraceae</taxon>
        <taxon>Stenotrophomonas</taxon>
    </lineage>
</organism>
<sequence>MRAIALIAGLLLSTSAVAAPAERKDVGEIMQALGMSNLAGSAIGPLLAQLPGMQDQDAAGMACASTQVSRLMGEQFQQGIADAFGDDGAQLVAEWKQFLATPAGTDMARTFRATAAAAAAGKEPADPGVDEATKRKIADFMGKPAFQRFMQAFNDNEPPADFSQRIVDALQRECKIALDPEQIS</sequence>
<feature type="chain" id="PRO_5045372606" description="DUF2059 domain-containing protein" evidence="1">
    <location>
        <begin position="19"/>
        <end position="184"/>
    </location>
</feature>
<evidence type="ECO:0008006" key="4">
    <source>
        <dbReference type="Google" id="ProtNLM"/>
    </source>
</evidence>
<dbReference type="RefSeq" id="WP_323438025.1">
    <property type="nucleotide sequence ID" value="NZ_JAYFUH010000061.1"/>
</dbReference>
<comment type="caution">
    <text evidence="2">The sequence shown here is derived from an EMBL/GenBank/DDBJ whole genome shotgun (WGS) entry which is preliminary data.</text>
</comment>
<evidence type="ECO:0000256" key="1">
    <source>
        <dbReference type="SAM" id="SignalP"/>
    </source>
</evidence>
<accession>A0ABU5V0D2</accession>
<protein>
    <recommendedName>
        <fullName evidence="4">DUF2059 domain-containing protein</fullName>
    </recommendedName>
</protein>
<proteinExistence type="predicted"/>
<evidence type="ECO:0000313" key="2">
    <source>
        <dbReference type="EMBL" id="MEA5666772.1"/>
    </source>
</evidence>
<dbReference type="Proteomes" id="UP001301653">
    <property type="component" value="Unassembled WGS sequence"/>
</dbReference>
<evidence type="ECO:0000313" key="3">
    <source>
        <dbReference type="Proteomes" id="UP001301653"/>
    </source>
</evidence>
<keyword evidence="3" id="KW-1185">Reference proteome</keyword>
<reference evidence="2 3" key="1">
    <citation type="submission" date="2023-12" db="EMBL/GenBank/DDBJ databases">
        <title>Stenotrophomonas guangdongensis sp. nov., isolated from wilted pepper plants (Capsicum annuum).</title>
        <authorList>
            <person name="Qiu M."/>
            <person name="Li Y."/>
            <person name="Liu Q."/>
            <person name="Zhang X."/>
            <person name="Huang Y."/>
            <person name="Guo R."/>
            <person name="Hu M."/>
            <person name="Zhou J."/>
            <person name="Zhou X."/>
        </authorList>
    </citation>
    <scope>NUCLEOTIDE SEQUENCE [LARGE SCALE GENOMIC DNA]</scope>
    <source>
        <strain evidence="2 3">MH1</strain>
    </source>
</reference>
<feature type="signal peptide" evidence="1">
    <location>
        <begin position="1"/>
        <end position="18"/>
    </location>
</feature>
<dbReference type="EMBL" id="JAYFUH010000061">
    <property type="protein sequence ID" value="MEA5666772.1"/>
    <property type="molecule type" value="Genomic_DNA"/>
</dbReference>